<dbReference type="Proteomes" id="UP000474159">
    <property type="component" value="Unassembled WGS sequence"/>
</dbReference>
<dbReference type="OrthoDB" id="9974017at2"/>
<comment type="caution">
    <text evidence="2">The sequence shown here is derived from an EMBL/GenBank/DDBJ whole genome shotgun (WGS) entry which is preliminary data.</text>
</comment>
<organism evidence="2 3">
    <name type="scientific">Methylobacterium soli</name>
    <dbReference type="NCBI Taxonomy" id="553447"/>
    <lineage>
        <taxon>Bacteria</taxon>
        <taxon>Pseudomonadati</taxon>
        <taxon>Pseudomonadota</taxon>
        <taxon>Alphaproteobacteria</taxon>
        <taxon>Hyphomicrobiales</taxon>
        <taxon>Methylobacteriaceae</taxon>
        <taxon>Methylobacterium</taxon>
    </lineage>
</organism>
<evidence type="ECO:0000313" key="3">
    <source>
        <dbReference type="Proteomes" id="UP000474159"/>
    </source>
</evidence>
<evidence type="ECO:0000313" key="2">
    <source>
        <dbReference type="EMBL" id="KAB1079884.1"/>
    </source>
</evidence>
<gene>
    <name evidence="2" type="ORF">F6X53_09005</name>
</gene>
<name>A0A6L3T432_9HYPH</name>
<evidence type="ECO:0000256" key="1">
    <source>
        <dbReference type="SAM" id="MobiDB-lite"/>
    </source>
</evidence>
<proteinExistence type="predicted"/>
<sequence length="72" mass="7397">MTGFRRIALLAVVLLIAVAAVVLVLRATGQYRTASEDAAGKAPVPACDPPGYDKGPRPAECPQAAPPTARTP</sequence>
<dbReference type="EMBL" id="VZZK01000007">
    <property type="protein sequence ID" value="KAB1079884.1"/>
    <property type="molecule type" value="Genomic_DNA"/>
</dbReference>
<protein>
    <submittedName>
        <fullName evidence="2">Cytochrome c maturation protein CcmE</fullName>
    </submittedName>
</protein>
<accession>A0A6L3T432</accession>
<keyword evidence="3" id="KW-1185">Reference proteome</keyword>
<feature type="region of interest" description="Disordered" evidence="1">
    <location>
        <begin position="34"/>
        <end position="72"/>
    </location>
</feature>
<dbReference type="AlphaFoldDB" id="A0A6L3T432"/>
<reference evidence="2 3" key="1">
    <citation type="submission" date="2019-09" db="EMBL/GenBank/DDBJ databases">
        <title>YIM 48816 draft genome.</title>
        <authorList>
            <person name="Jiang L."/>
        </authorList>
    </citation>
    <scope>NUCLEOTIDE SEQUENCE [LARGE SCALE GENOMIC DNA]</scope>
    <source>
        <strain evidence="2 3">YIM 48816</strain>
    </source>
</reference>
<dbReference type="RefSeq" id="WP_150999650.1">
    <property type="nucleotide sequence ID" value="NZ_BPQY01000490.1"/>
</dbReference>